<name>A0AAD8ZAR3_9TELE</name>
<evidence type="ECO:0000313" key="2">
    <source>
        <dbReference type="EMBL" id="KAK1795546.1"/>
    </source>
</evidence>
<proteinExistence type="predicted"/>
<gene>
    <name evidence="2" type="ORF">P4O66_001044</name>
</gene>
<organism evidence="2 3">
    <name type="scientific">Electrophorus voltai</name>
    <dbReference type="NCBI Taxonomy" id="2609070"/>
    <lineage>
        <taxon>Eukaryota</taxon>
        <taxon>Metazoa</taxon>
        <taxon>Chordata</taxon>
        <taxon>Craniata</taxon>
        <taxon>Vertebrata</taxon>
        <taxon>Euteleostomi</taxon>
        <taxon>Actinopterygii</taxon>
        <taxon>Neopterygii</taxon>
        <taxon>Teleostei</taxon>
        <taxon>Ostariophysi</taxon>
        <taxon>Gymnotiformes</taxon>
        <taxon>Gymnotoidei</taxon>
        <taxon>Gymnotidae</taxon>
        <taxon>Electrophorus</taxon>
    </lineage>
</organism>
<keyword evidence="3" id="KW-1185">Reference proteome</keyword>
<feature type="region of interest" description="Disordered" evidence="1">
    <location>
        <begin position="42"/>
        <end position="75"/>
    </location>
</feature>
<protein>
    <submittedName>
        <fullName evidence="2">Uncharacterized protein</fullName>
    </submittedName>
</protein>
<sequence length="307" mass="34994">MDRPREMRTRSGVIAPTKWGTSVMIANEFIFLYLTRSDNQAGKNFPHSNHPQRGKGPKARPAWTGPGPATPTPWQRSHLRCLRDFRLPSKVLRNVYTCTIESILTGNITVWLGNSTKRDRQALQRVVRSAERIIHTELPDLQTIYYKRCQTKARRIVKDPTNPNNRLFSLLSSPEKGEDFGLQLLGLRHVLTFVREPYCWFAGISNFLKHGRLKQALPCQHTIPWIPSLQKPALATFLWSLAYPPECKESAGEAQRFGFMWECGRERDRVEEQEVSAASQEIRSYLPPITSTGRQAAADTLLSNLPS</sequence>
<comment type="caution">
    <text evidence="2">The sequence shown here is derived from an EMBL/GenBank/DDBJ whole genome shotgun (WGS) entry which is preliminary data.</text>
</comment>
<accession>A0AAD8ZAR3</accession>
<evidence type="ECO:0000256" key="1">
    <source>
        <dbReference type="SAM" id="MobiDB-lite"/>
    </source>
</evidence>
<dbReference type="AlphaFoldDB" id="A0AAD8ZAR3"/>
<evidence type="ECO:0000313" key="3">
    <source>
        <dbReference type="Proteomes" id="UP001239994"/>
    </source>
</evidence>
<dbReference type="Proteomes" id="UP001239994">
    <property type="component" value="Unassembled WGS sequence"/>
</dbReference>
<dbReference type="EMBL" id="JAROKS010000015">
    <property type="protein sequence ID" value="KAK1795546.1"/>
    <property type="molecule type" value="Genomic_DNA"/>
</dbReference>
<reference evidence="2" key="1">
    <citation type="submission" date="2023-03" db="EMBL/GenBank/DDBJ databases">
        <title>Electrophorus voltai genome.</title>
        <authorList>
            <person name="Bian C."/>
        </authorList>
    </citation>
    <scope>NUCLEOTIDE SEQUENCE</scope>
    <source>
        <strain evidence="2">CB-2022</strain>
        <tissue evidence="2">Muscle</tissue>
    </source>
</reference>